<dbReference type="PROSITE" id="PS52019">
    <property type="entry name" value="PKS_MFAS_DH"/>
    <property type="match status" value="1"/>
</dbReference>
<dbReference type="GO" id="GO:0006633">
    <property type="term" value="P:fatty acid biosynthetic process"/>
    <property type="evidence" value="ECO:0007669"/>
    <property type="project" value="InterPro"/>
</dbReference>
<dbReference type="SMART" id="SM00826">
    <property type="entry name" value="PKS_DH"/>
    <property type="match status" value="1"/>
</dbReference>
<dbReference type="SUPFAM" id="SSF50129">
    <property type="entry name" value="GroES-like"/>
    <property type="match status" value="1"/>
</dbReference>
<keyword evidence="3" id="KW-0808">Transferase</keyword>
<dbReference type="InterPro" id="IPR029058">
    <property type="entry name" value="AB_hydrolase_fold"/>
</dbReference>
<gene>
    <name evidence="9" type="ORF">AMON00008_LOCUS63555</name>
</gene>
<dbReference type="InterPro" id="IPR050091">
    <property type="entry name" value="PKS_NRPS_Biosynth_Enz"/>
</dbReference>
<dbReference type="GO" id="GO:0004315">
    <property type="term" value="F:3-oxoacyl-[acyl-carrier-protein] synthase activity"/>
    <property type="evidence" value="ECO:0007669"/>
    <property type="project" value="InterPro"/>
</dbReference>
<feature type="region of interest" description="N-terminal hotdog fold" evidence="5">
    <location>
        <begin position="815"/>
        <end position="939"/>
    </location>
</feature>
<evidence type="ECO:0000256" key="4">
    <source>
        <dbReference type="ARBA" id="ARBA00023268"/>
    </source>
</evidence>
<dbReference type="InterPro" id="IPR042104">
    <property type="entry name" value="PKS_dehydratase_sf"/>
</dbReference>
<dbReference type="Pfam" id="PF14765">
    <property type="entry name" value="PS-DH"/>
    <property type="match status" value="1"/>
</dbReference>
<dbReference type="InterPro" id="IPR049900">
    <property type="entry name" value="PKS_mFAS_DH"/>
</dbReference>
<dbReference type="InterPro" id="IPR005645">
    <property type="entry name" value="FSH-like_dom"/>
</dbReference>
<dbReference type="SMART" id="SM00822">
    <property type="entry name" value="PKS_KR"/>
    <property type="match status" value="1"/>
</dbReference>
<dbReference type="Pfam" id="PF02801">
    <property type="entry name" value="Ketoacyl-synt_C"/>
    <property type="match status" value="1"/>
</dbReference>
<dbReference type="Gene3D" id="3.40.50.720">
    <property type="entry name" value="NAD(P)-binding Rossmann-like Domain"/>
    <property type="match status" value="2"/>
</dbReference>
<dbReference type="CDD" id="cd05195">
    <property type="entry name" value="enoyl_red"/>
    <property type="match status" value="1"/>
</dbReference>
<dbReference type="PROSITE" id="PS00606">
    <property type="entry name" value="KS3_1"/>
    <property type="match status" value="1"/>
</dbReference>
<dbReference type="InterPro" id="IPR014030">
    <property type="entry name" value="Ketoacyl_synth_N"/>
</dbReference>
<dbReference type="InterPro" id="IPR013154">
    <property type="entry name" value="ADH-like_N"/>
</dbReference>
<dbReference type="SMART" id="SM00829">
    <property type="entry name" value="PKS_ER"/>
    <property type="match status" value="1"/>
</dbReference>
<keyword evidence="2" id="KW-0597">Phosphoprotein</keyword>
<keyword evidence="1" id="KW-0596">Phosphopantetheine</keyword>
<dbReference type="PANTHER" id="PTHR43775">
    <property type="entry name" value="FATTY ACID SYNTHASE"/>
    <property type="match status" value="1"/>
</dbReference>
<dbReference type="CDD" id="cd00833">
    <property type="entry name" value="PKS"/>
    <property type="match status" value="1"/>
</dbReference>
<evidence type="ECO:0000256" key="2">
    <source>
        <dbReference type="ARBA" id="ARBA00022553"/>
    </source>
</evidence>
<dbReference type="Pfam" id="PF21089">
    <property type="entry name" value="PKS_DH_N"/>
    <property type="match status" value="1"/>
</dbReference>
<evidence type="ECO:0000259" key="8">
    <source>
        <dbReference type="PROSITE" id="PS52019"/>
    </source>
</evidence>
<dbReference type="SMART" id="SM00825">
    <property type="entry name" value="PKS_KS"/>
    <property type="match status" value="1"/>
</dbReference>
<dbReference type="Pfam" id="PF16197">
    <property type="entry name" value="KAsynt_C_assoc"/>
    <property type="match status" value="1"/>
</dbReference>
<feature type="domain" description="Carrier" evidence="6">
    <location>
        <begin position="1656"/>
        <end position="1734"/>
    </location>
</feature>
<proteinExistence type="predicted"/>
<feature type="domain" description="PKS/mFAS DH" evidence="8">
    <location>
        <begin position="815"/>
        <end position="1086"/>
    </location>
</feature>
<evidence type="ECO:0000259" key="6">
    <source>
        <dbReference type="PROSITE" id="PS50075"/>
    </source>
</evidence>
<dbReference type="EMBL" id="HBNR01088687">
    <property type="protein sequence ID" value="CAE4667064.1"/>
    <property type="molecule type" value="Transcribed_RNA"/>
</dbReference>
<dbReference type="PROSITE" id="PS52004">
    <property type="entry name" value="KS3_2"/>
    <property type="match status" value="1"/>
</dbReference>
<dbReference type="InterPro" id="IPR020841">
    <property type="entry name" value="PKS_Beta-ketoAc_synthase_dom"/>
</dbReference>
<dbReference type="InterPro" id="IPR036736">
    <property type="entry name" value="ACP-like_sf"/>
</dbReference>
<dbReference type="Pfam" id="PF08240">
    <property type="entry name" value="ADH_N"/>
    <property type="match status" value="1"/>
</dbReference>
<dbReference type="PANTHER" id="PTHR43775:SF37">
    <property type="entry name" value="SI:DKEY-61P9.11"/>
    <property type="match status" value="1"/>
</dbReference>
<evidence type="ECO:0000256" key="5">
    <source>
        <dbReference type="PROSITE-ProRule" id="PRU01363"/>
    </source>
</evidence>
<dbReference type="GO" id="GO:0016491">
    <property type="term" value="F:oxidoreductase activity"/>
    <property type="evidence" value="ECO:0007669"/>
    <property type="project" value="InterPro"/>
</dbReference>
<dbReference type="InterPro" id="IPR032821">
    <property type="entry name" value="PKS_assoc"/>
</dbReference>
<feature type="active site" description="Proton acceptor; for dehydratase activity" evidence="5">
    <location>
        <position position="856"/>
    </location>
</feature>
<dbReference type="Gene3D" id="1.10.1200.10">
    <property type="entry name" value="ACP-like"/>
    <property type="match status" value="1"/>
</dbReference>
<dbReference type="SUPFAM" id="SSF53474">
    <property type="entry name" value="alpha/beta-Hydrolases"/>
    <property type="match status" value="1"/>
</dbReference>
<dbReference type="InterPro" id="IPR020807">
    <property type="entry name" value="PKS_DH"/>
</dbReference>
<evidence type="ECO:0000313" key="9">
    <source>
        <dbReference type="EMBL" id="CAE4667064.1"/>
    </source>
</evidence>
<dbReference type="InterPro" id="IPR036291">
    <property type="entry name" value="NAD(P)-bd_dom_sf"/>
</dbReference>
<evidence type="ECO:0000256" key="3">
    <source>
        <dbReference type="ARBA" id="ARBA00022679"/>
    </source>
</evidence>
<dbReference type="InterPro" id="IPR057326">
    <property type="entry name" value="KR_dom"/>
</dbReference>
<feature type="domain" description="Ketosynthase family 3 (KS3)" evidence="7">
    <location>
        <begin position="1"/>
        <end position="339"/>
    </location>
</feature>
<dbReference type="Pfam" id="PF08659">
    <property type="entry name" value="KR"/>
    <property type="match status" value="1"/>
</dbReference>
<organism evidence="9">
    <name type="scientific">Alexandrium monilatum</name>
    <dbReference type="NCBI Taxonomy" id="311494"/>
    <lineage>
        <taxon>Eukaryota</taxon>
        <taxon>Sar</taxon>
        <taxon>Alveolata</taxon>
        <taxon>Dinophyceae</taxon>
        <taxon>Gonyaulacales</taxon>
        <taxon>Pyrocystaceae</taxon>
        <taxon>Alexandrium</taxon>
    </lineage>
</organism>
<evidence type="ECO:0000256" key="1">
    <source>
        <dbReference type="ARBA" id="ARBA00022450"/>
    </source>
</evidence>
<dbReference type="GO" id="GO:0004312">
    <property type="term" value="F:fatty acid synthase activity"/>
    <property type="evidence" value="ECO:0007669"/>
    <property type="project" value="TreeGrafter"/>
</dbReference>
<dbReference type="FunFam" id="3.40.50.720:FF:000209">
    <property type="entry name" value="Polyketide synthase Pks12"/>
    <property type="match status" value="1"/>
</dbReference>
<dbReference type="Pfam" id="PF00109">
    <property type="entry name" value="ketoacyl-synt"/>
    <property type="match status" value="1"/>
</dbReference>
<accession>A0A7S4T6S3</accession>
<dbReference type="InterPro" id="IPR018201">
    <property type="entry name" value="Ketoacyl_synth_AS"/>
</dbReference>
<dbReference type="InterPro" id="IPR013149">
    <property type="entry name" value="ADH-like_C"/>
</dbReference>
<dbReference type="SUPFAM" id="SSF51735">
    <property type="entry name" value="NAD(P)-binding Rossmann-fold domains"/>
    <property type="match status" value="2"/>
</dbReference>
<dbReference type="InterPro" id="IPR020806">
    <property type="entry name" value="PKS_PP-bd"/>
</dbReference>
<dbReference type="InterPro" id="IPR014031">
    <property type="entry name" value="Ketoacyl_synth_C"/>
</dbReference>
<evidence type="ECO:0000259" key="7">
    <source>
        <dbReference type="PROSITE" id="PS52004"/>
    </source>
</evidence>
<reference evidence="9" key="1">
    <citation type="submission" date="2021-01" db="EMBL/GenBank/DDBJ databases">
        <authorList>
            <person name="Corre E."/>
            <person name="Pelletier E."/>
            <person name="Niang G."/>
            <person name="Scheremetjew M."/>
            <person name="Finn R."/>
            <person name="Kale V."/>
            <person name="Holt S."/>
            <person name="Cochrane G."/>
            <person name="Meng A."/>
            <person name="Brown T."/>
            <person name="Cohen L."/>
        </authorList>
    </citation>
    <scope>NUCLEOTIDE SEQUENCE</scope>
    <source>
        <strain evidence="9">CCMP3105</strain>
    </source>
</reference>
<dbReference type="PROSITE" id="PS50075">
    <property type="entry name" value="CARRIER"/>
    <property type="match status" value="1"/>
</dbReference>
<dbReference type="InterPro" id="IPR013968">
    <property type="entry name" value="PKS_KR"/>
</dbReference>
<dbReference type="Pfam" id="PF00550">
    <property type="entry name" value="PP-binding"/>
    <property type="match status" value="1"/>
</dbReference>
<dbReference type="InterPro" id="IPR016039">
    <property type="entry name" value="Thiolase-like"/>
</dbReference>
<dbReference type="SUPFAM" id="SSF53901">
    <property type="entry name" value="Thiolase-like"/>
    <property type="match status" value="2"/>
</dbReference>
<dbReference type="GO" id="GO:0031177">
    <property type="term" value="F:phosphopantetheine binding"/>
    <property type="evidence" value="ECO:0007669"/>
    <property type="project" value="InterPro"/>
</dbReference>
<sequence length="1927" mass="204578">MDTAQRALLEVAYEALADAGLRPFDVGGRVGVVVCGGSLPFYAEEVLGARLEECRRERPDEYFALEIGTDKDYLASMISYKLNLHGPSEVVQTACSSGLVAIVRAMHMLRLRLCDYVVCGGASFSPDTPVRKVDGMIWSPDGVCRPFAEGANGTVNADGAGLVVLTSLEAAQARGQRIYATVLGGATNNDGARKAGFSAPSHQGQVEVIQAAHADASVTGDLVDYVEAHGTGTQLGDPLEAQALAEALRTEHKVMLGSLKGNIGHMNTVAGTSGFIKVALMLHHQHMVASLHAQRPSRLIDWGKTPFLLAEAAGPWKGAVAGVSSFGIGGTNAHVVLGAAEAAPAGAAPESTAPTERPKVHTFKRDVLLAEPKAAVAPTCATPCQQAARAGAAPLAAAGRGDEDPLAKVFYRTRHDRVELSCLELTDAAVILDGDALPRDLPPHSVVATPGRALTAARSCGGCLLFVGNSDRLPSTDDESQEELLMGVVSLIASLARAPKDGVEVFFILKANLRYAALWGLLRVAAQEHPELRLRRLLREEGAPLLLPAMPVELQLRHDGAYAPRLHLAAPPPSTTPAPTSYRCAVVTGGLRGIGLKVAEWLASTGRARALVLVGRREPRGEASEALEALRSRVETKVHLCDVSKWAEVKKLPGDCDLVVHCAGNVKDGLLLHVTPEDAREVLRPKIRGTLHLKEHYPDARLLVFSSSSGLFGPVGQATYAAANTFVDALAPSVQWGGWADVGMAKDLGMAPLPGERFFPVDVGLDCLGRVLDGPVDEGPFCVLDANWESYRGNTEVFAPEDALLADIQRPPEPQTILGVRRDLPDEGLHCWELVLGPAGSRWRGSSSFWEVCQQHVVSGTPIFPGTAFVALALEAAREVLGARGVSLQDLALLRPLELAAPRRLSVVSVRGAAGGSLRFTSRPLPDGPGVLHCTCTFSAAGDLPRGPAPEAEMPRVDGLYAQFSSAGFHYGPSFRTANVASDGSHARCDLPELPGGPCAVHPAALDAAMHLSAMLHPLGARGVPQAIRRLTLSASAGAPASAPRRASARLAEGGRLDLEVLDASGGAVCRVEGLGLAALDAPPSLQLRRRRWRPVPPEPRGVWLAVGQEATQLKLPKTTCRADDDHVAAVLAIRAGCWDDVRRCRDEARSMSAQKPCWVVALEAPFAEVAARAAAEVGAQAVVASERDLLSMAGELGTNARVVRIRDGQLLAESLEPAEEPPERVSSGSEPFAVTLDPSRAAQGAQCRLARRREVAPHEVEVRASIWSLNFRDVLVAVGAISAEVAGQSLGIGGECYGEVVSVGSGVAGLAVGDRVIAVPPDGMGSHANIDARWVARLPDGMTPEEAVSGTCAYGTAWLGLHWMARIAKGDRVLVHSAAGGVGLSAVHLCLRKGCTVYATASTPEKRALLLSLGVTAVFDSRNVLDFEQGIRAATLGEGVDVVLNSLSGEAIPASLRLLRPFGRFIELGKRDQYEDTRLGLAPFLDGLTYAAAHFDVLMLRHPDRCRRLLEEVWQALPTLPRLPFTAFPMAELPKALEYFSKGVHIGKVLVNVGDTPVLPALPVAVTGPQRDVVADALRMAISVGDGPGGVVCVPHFEALGSPEELAGAQVVISASAAVCALATTVCPEALTVQLPRWEPISRVTDWLRFEGQLVAVEEEHGGGLHEWLVEVATEMVGPFDMEETFERSGFDSLMLISFARRLSAKLGKAVSVADLYDHPTPQKLLESLTGGPRRELSRAKAVCLHGFRSNRDAVALQLAPFVSALGSVEWVFVNSPRGASGPADPKIPEAEAFEWWGQRDGPFETGWMAPHFDGLGDTLPAIERLRPAGVVGFSQGAAVASLVECDWVALFSAVVPPGLQRRAVPSFHCFDAAEEFASQCVDVCESFGNKEVHNHSHGHSIPHEDDLIRRFVDFVSRQLATAGRR</sequence>
<dbReference type="InterPro" id="IPR049552">
    <property type="entry name" value="PKS_DH_N"/>
</dbReference>
<protein>
    <submittedName>
        <fullName evidence="9">Uncharacterized protein</fullName>
    </submittedName>
</protein>
<dbReference type="Gene3D" id="3.40.50.1820">
    <property type="entry name" value="alpha/beta hydrolase"/>
    <property type="match status" value="1"/>
</dbReference>
<dbReference type="Gene3D" id="3.40.47.10">
    <property type="match status" value="1"/>
</dbReference>
<feature type="region of interest" description="C-terminal hotdog fold" evidence="5">
    <location>
        <begin position="952"/>
        <end position="1086"/>
    </location>
</feature>
<dbReference type="InterPro" id="IPR011032">
    <property type="entry name" value="GroES-like_sf"/>
</dbReference>
<dbReference type="Pfam" id="PF00107">
    <property type="entry name" value="ADH_zinc_N"/>
    <property type="match status" value="1"/>
</dbReference>
<dbReference type="Pfam" id="PF03959">
    <property type="entry name" value="FSH1"/>
    <property type="match status" value="1"/>
</dbReference>
<dbReference type="GO" id="GO:0044550">
    <property type="term" value="P:secondary metabolite biosynthetic process"/>
    <property type="evidence" value="ECO:0007669"/>
    <property type="project" value="UniProtKB-ARBA"/>
</dbReference>
<feature type="active site" description="Proton donor; for dehydratase activity" evidence="5">
    <location>
        <position position="1007"/>
    </location>
</feature>
<dbReference type="SUPFAM" id="SSF47336">
    <property type="entry name" value="ACP-like"/>
    <property type="match status" value="1"/>
</dbReference>
<dbReference type="Gene3D" id="3.10.129.110">
    <property type="entry name" value="Polyketide synthase dehydratase"/>
    <property type="match status" value="1"/>
</dbReference>
<dbReference type="InterPro" id="IPR049551">
    <property type="entry name" value="PKS_DH_C"/>
</dbReference>
<dbReference type="InterPro" id="IPR009081">
    <property type="entry name" value="PP-bd_ACP"/>
</dbReference>
<keyword evidence="4" id="KW-0511">Multifunctional enzyme</keyword>
<dbReference type="SMART" id="SM00823">
    <property type="entry name" value="PKS_PP"/>
    <property type="match status" value="1"/>
</dbReference>
<dbReference type="Gene3D" id="3.90.180.10">
    <property type="entry name" value="Medium-chain alcohol dehydrogenases, catalytic domain"/>
    <property type="match status" value="1"/>
</dbReference>
<dbReference type="InterPro" id="IPR020843">
    <property type="entry name" value="ER"/>
</dbReference>
<name>A0A7S4T6S3_9DINO</name>